<reference evidence="2 3" key="1">
    <citation type="journal article" date="2016" name="Nat. Commun.">
        <title>Thousands of microbial genomes shed light on interconnected biogeochemical processes in an aquifer system.</title>
        <authorList>
            <person name="Anantharaman K."/>
            <person name="Brown C.T."/>
            <person name="Hug L.A."/>
            <person name="Sharon I."/>
            <person name="Castelle C.J."/>
            <person name="Probst A.J."/>
            <person name="Thomas B.C."/>
            <person name="Singh A."/>
            <person name="Wilkins M.J."/>
            <person name="Karaoz U."/>
            <person name="Brodie E.L."/>
            <person name="Williams K.H."/>
            <person name="Hubbard S.S."/>
            <person name="Banfield J.F."/>
        </authorList>
    </citation>
    <scope>NUCLEOTIDE SEQUENCE [LARGE SCALE GENOMIC DNA]</scope>
</reference>
<dbReference type="AlphaFoldDB" id="A0A1G2SYX2"/>
<evidence type="ECO:0000256" key="1">
    <source>
        <dbReference type="SAM" id="Phobius"/>
    </source>
</evidence>
<feature type="transmembrane region" description="Helical" evidence="1">
    <location>
        <begin position="63"/>
        <end position="82"/>
    </location>
</feature>
<keyword evidence="1" id="KW-0812">Transmembrane</keyword>
<keyword evidence="1" id="KW-1133">Transmembrane helix</keyword>
<dbReference type="EMBL" id="MHVH01000005">
    <property type="protein sequence ID" value="OHA90240.1"/>
    <property type="molecule type" value="Genomic_DNA"/>
</dbReference>
<keyword evidence="1" id="KW-0472">Membrane</keyword>
<proteinExistence type="predicted"/>
<sequence>MPKKIEDIIVSDRRRSIRDIPIPESRRKLPAKAPRMDAIEDTSSLPPVRTPIPRHKKGFRRKIWTAGAVAVVILLFAILSLMNGATLSYVPKSAALAFDNDAYTAHKSGANGLFYSVVKLSRDKSMNAPAGAEQNVSRKASGVIVVYNDSAESQRLVENTRFESPSGKIYRISKAITTPARRAVSGVTQPGSVEATVYADVAGEAYNSAPTDFTVPGLKGTSRYSTIYARSKTPLAGGFVGMEKVVKAEDLSRTKTELETALREELYREAEAEVPEDFILFRTLSTFDFEDLPQAPGSGGSAVVSMRGHLYGVMFKKSDFAGFLAEKKLGTAPAEIIEIPDYSALEIAFASVPPADLLASNDVSFKIKGNAQAVWVTDEVSLRADLAGHHKRDVPGVLNNYPTIASASVTVRPFWKSSVPAEAEKIKITKLSSE</sequence>
<organism evidence="2 3">
    <name type="scientific">Candidatus Zambryskibacteria bacterium RIFCSPHIGHO2_01_FULL_46_25</name>
    <dbReference type="NCBI Taxonomy" id="1802738"/>
    <lineage>
        <taxon>Bacteria</taxon>
        <taxon>Candidatus Zambryskiibacteriota</taxon>
    </lineage>
</organism>
<name>A0A1G2SYX2_9BACT</name>
<evidence type="ECO:0000313" key="2">
    <source>
        <dbReference type="EMBL" id="OHA90240.1"/>
    </source>
</evidence>
<accession>A0A1G2SYX2</accession>
<dbReference type="Proteomes" id="UP000178107">
    <property type="component" value="Unassembled WGS sequence"/>
</dbReference>
<gene>
    <name evidence="2" type="ORF">A2838_01385</name>
</gene>
<evidence type="ECO:0000313" key="3">
    <source>
        <dbReference type="Proteomes" id="UP000178107"/>
    </source>
</evidence>
<evidence type="ECO:0008006" key="4">
    <source>
        <dbReference type="Google" id="ProtNLM"/>
    </source>
</evidence>
<comment type="caution">
    <text evidence="2">The sequence shown here is derived from an EMBL/GenBank/DDBJ whole genome shotgun (WGS) entry which is preliminary data.</text>
</comment>
<protein>
    <recommendedName>
        <fullName evidence="4">Baseplate protein J-like domain-containing protein</fullName>
    </recommendedName>
</protein>